<dbReference type="Proteomes" id="UP000805193">
    <property type="component" value="Unassembled WGS sequence"/>
</dbReference>
<evidence type="ECO:0000313" key="1">
    <source>
        <dbReference type="EMBL" id="KAG0423437.1"/>
    </source>
</evidence>
<proteinExistence type="predicted"/>
<comment type="caution">
    <text evidence="1">The sequence shown here is derived from an EMBL/GenBank/DDBJ whole genome shotgun (WGS) entry which is preliminary data.</text>
</comment>
<reference evidence="1 2" key="1">
    <citation type="journal article" date="2020" name="Cell">
        <title>Large-Scale Comparative Analyses of Tick Genomes Elucidate Their Genetic Diversity and Vector Capacities.</title>
        <authorList>
            <consortium name="Tick Genome and Microbiome Consortium (TIGMIC)"/>
            <person name="Jia N."/>
            <person name="Wang J."/>
            <person name="Shi W."/>
            <person name="Du L."/>
            <person name="Sun Y."/>
            <person name="Zhan W."/>
            <person name="Jiang J.F."/>
            <person name="Wang Q."/>
            <person name="Zhang B."/>
            <person name="Ji P."/>
            <person name="Bell-Sakyi L."/>
            <person name="Cui X.M."/>
            <person name="Yuan T.T."/>
            <person name="Jiang B.G."/>
            <person name="Yang W.F."/>
            <person name="Lam T.T."/>
            <person name="Chang Q.C."/>
            <person name="Ding S.J."/>
            <person name="Wang X.J."/>
            <person name="Zhu J.G."/>
            <person name="Ruan X.D."/>
            <person name="Zhao L."/>
            <person name="Wei J.T."/>
            <person name="Ye R.Z."/>
            <person name="Que T.C."/>
            <person name="Du C.H."/>
            <person name="Zhou Y.H."/>
            <person name="Cheng J.X."/>
            <person name="Dai P.F."/>
            <person name="Guo W.B."/>
            <person name="Han X.H."/>
            <person name="Huang E.J."/>
            <person name="Li L.F."/>
            <person name="Wei W."/>
            <person name="Gao Y.C."/>
            <person name="Liu J.Z."/>
            <person name="Shao H.Z."/>
            <person name="Wang X."/>
            <person name="Wang C.C."/>
            <person name="Yang T.C."/>
            <person name="Huo Q.B."/>
            <person name="Li W."/>
            <person name="Chen H.Y."/>
            <person name="Chen S.E."/>
            <person name="Zhou L.G."/>
            <person name="Ni X.B."/>
            <person name="Tian J.H."/>
            <person name="Sheng Y."/>
            <person name="Liu T."/>
            <person name="Pan Y.S."/>
            <person name="Xia L.Y."/>
            <person name="Li J."/>
            <person name="Zhao F."/>
            <person name="Cao W.C."/>
        </authorList>
    </citation>
    <scope>NUCLEOTIDE SEQUENCE [LARGE SCALE GENOMIC DNA]</scope>
    <source>
        <strain evidence="1">Iper-2018</strain>
    </source>
</reference>
<evidence type="ECO:0000313" key="2">
    <source>
        <dbReference type="Proteomes" id="UP000805193"/>
    </source>
</evidence>
<protein>
    <submittedName>
        <fullName evidence="1">Uncharacterized protein</fullName>
    </submittedName>
</protein>
<keyword evidence="2" id="KW-1185">Reference proteome</keyword>
<accession>A0AC60PQU0</accession>
<dbReference type="EMBL" id="JABSTQ010010102">
    <property type="protein sequence ID" value="KAG0423437.1"/>
    <property type="molecule type" value="Genomic_DNA"/>
</dbReference>
<organism evidence="1 2">
    <name type="scientific">Ixodes persulcatus</name>
    <name type="common">Taiga tick</name>
    <dbReference type="NCBI Taxonomy" id="34615"/>
    <lineage>
        <taxon>Eukaryota</taxon>
        <taxon>Metazoa</taxon>
        <taxon>Ecdysozoa</taxon>
        <taxon>Arthropoda</taxon>
        <taxon>Chelicerata</taxon>
        <taxon>Arachnida</taxon>
        <taxon>Acari</taxon>
        <taxon>Parasitiformes</taxon>
        <taxon>Ixodida</taxon>
        <taxon>Ixodoidea</taxon>
        <taxon>Ixodidae</taxon>
        <taxon>Ixodinae</taxon>
        <taxon>Ixodes</taxon>
    </lineage>
</organism>
<gene>
    <name evidence="1" type="ORF">HPB47_000796</name>
</gene>
<name>A0AC60PQU0_IXOPE</name>
<sequence>MAAGNPRPRRQTGFLCSGNVFATKLLTTVIEVNREGIKRAEPIDLGDSENLGLISLKRGRASNLHTLYILGEVDANCESERWIRAVLPIAVKSLLLEFEWVLPGRMAKGPFMLSLVFVAANISLELPKLKDTGDKASLAGVKIFAAQGLRFGQPGVTTGFLRCARDAVHGTESLRRRIW</sequence>